<dbReference type="Proteomes" id="UP000316921">
    <property type="component" value="Chromosome"/>
</dbReference>
<keyword evidence="3" id="KW-1185">Reference proteome</keyword>
<evidence type="ECO:0008006" key="4">
    <source>
        <dbReference type="Google" id="ProtNLM"/>
    </source>
</evidence>
<organism evidence="2 3">
    <name type="scientific">Engelhardtia mirabilis</name>
    <dbReference type="NCBI Taxonomy" id="2528011"/>
    <lineage>
        <taxon>Bacteria</taxon>
        <taxon>Pseudomonadati</taxon>
        <taxon>Planctomycetota</taxon>
        <taxon>Planctomycetia</taxon>
        <taxon>Planctomycetia incertae sedis</taxon>
        <taxon>Engelhardtia</taxon>
    </lineage>
</organism>
<dbReference type="EMBL" id="CP036287">
    <property type="protein sequence ID" value="QDU65135.1"/>
    <property type="molecule type" value="Genomic_DNA"/>
</dbReference>
<evidence type="ECO:0000256" key="1">
    <source>
        <dbReference type="SAM" id="SignalP"/>
    </source>
</evidence>
<proteinExistence type="predicted"/>
<feature type="chain" id="PRO_5022239172" description="DUF4440 domain-containing protein" evidence="1">
    <location>
        <begin position="30"/>
        <end position="182"/>
    </location>
</feature>
<feature type="signal peptide" evidence="1">
    <location>
        <begin position="1"/>
        <end position="29"/>
    </location>
</feature>
<protein>
    <recommendedName>
        <fullName evidence="4">DUF4440 domain-containing protein</fullName>
    </recommendedName>
</protein>
<dbReference type="RefSeq" id="WP_145061472.1">
    <property type="nucleotide sequence ID" value="NZ_CP036287.1"/>
</dbReference>
<dbReference type="SUPFAM" id="SSF54427">
    <property type="entry name" value="NTF2-like"/>
    <property type="match status" value="1"/>
</dbReference>
<gene>
    <name evidence="2" type="ORF">Pla133_01990</name>
</gene>
<dbReference type="AlphaFoldDB" id="A0A518BDS1"/>
<accession>A0A518BDS1</accession>
<evidence type="ECO:0000313" key="3">
    <source>
        <dbReference type="Proteomes" id="UP000316921"/>
    </source>
</evidence>
<reference evidence="2 3" key="1">
    <citation type="submission" date="2019-02" db="EMBL/GenBank/DDBJ databases">
        <title>Deep-cultivation of Planctomycetes and their phenomic and genomic characterization uncovers novel biology.</title>
        <authorList>
            <person name="Wiegand S."/>
            <person name="Jogler M."/>
            <person name="Boedeker C."/>
            <person name="Pinto D."/>
            <person name="Vollmers J."/>
            <person name="Rivas-Marin E."/>
            <person name="Kohn T."/>
            <person name="Peeters S.H."/>
            <person name="Heuer A."/>
            <person name="Rast P."/>
            <person name="Oberbeckmann S."/>
            <person name="Bunk B."/>
            <person name="Jeske O."/>
            <person name="Meyerdierks A."/>
            <person name="Storesund J.E."/>
            <person name="Kallscheuer N."/>
            <person name="Luecker S."/>
            <person name="Lage O.M."/>
            <person name="Pohl T."/>
            <person name="Merkel B.J."/>
            <person name="Hornburger P."/>
            <person name="Mueller R.-W."/>
            <person name="Bruemmer F."/>
            <person name="Labrenz M."/>
            <person name="Spormann A.M."/>
            <person name="Op den Camp H."/>
            <person name="Overmann J."/>
            <person name="Amann R."/>
            <person name="Jetten M.S.M."/>
            <person name="Mascher T."/>
            <person name="Medema M.H."/>
            <person name="Devos D.P."/>
            <person name="Kaster A.-K."/>
            <person name="Ovreas L."/>
            <person name="Rohde M."/>
            <person name="Galperin M.Y."/>
            <person name="Jogler C."/>
        </authorList>
    </citation>
    <scope>NUCLEOTIDE SEQUENCE [LARGE SCALE GENOMIC DNA]</scope>
    <source>
        <strain evidence="2 3">Pla133</strain>
    </source>
</reference>
<dbReference type="InterPro" id="IPR032710">
    <property type="entry name" value="NTF2-like_dom_sf"/>
</dbReference>
<dbReference type="Gene3D" id="3.10.450.50">
    <property type="match status" value="1"/>
</dbReference>
<dbReference type="KEGG" id="pbap:Pla133_01990"/>
<sequence length="182" mass="20652" precursor="true">MTTSLFAFATIGLTLTAMVALTGSKPSQANEPPDDSDVGSLDGIITAVYECICGPAGQARDWERFRTLMHPEAARLMAVSQGKDGRELLKVLDVEEYIELVDEQFVSRGFWERELHRDVESFGHVTHAWSTYALRFTADGEDQVRGVNSFQLFFDDERWWVTSILWDTERPDQPIPARFLPH</sequence>
<evidence type="ECO:0000313" key="2">
    <source>
        <dbReference type="EMBL" id="QDU65135.1"/>
    </source>
</evidence>
<keyword evidence="1" id="KW-0732">Signal</keyword>
<name>A0A518BDS1_9BACT</name>